<evidence type="ECO:0000259" key="2">
    <source>
        <dbReference type="Pfam" id="PF24883"/>
    </source>
</evidence>
<dbReference type="Pfam" id="PF24883">
    <property type="entry name" value="NPHP3_N"/>
    <property type="match status" value="1"/>
</dbReference>
<feature type="domain" description="Nephrocystin 3-like N-terminal" evidence="2">
    <location>
        <begin position="100"/>
        <end position="155"/>
    </location>
</feature>
<protein>
    <recommendedName>
        <fullName evidence="2">Nephrocystin 3-like N-terminal domain-containing protein</fullName>
    </recommendedName>
</protein>
<evidence type="ECO:0000313" key="4">
    <source>
        <dbReference type="Proteomes" id="UP001163046"/>
    </source>
</evidence>
<proteinExistence type="predicted"/>
<dbReference type="Proteomes" id="UP001163046">
    <property type="component" value="Unassembled WGS sequence"/>
</dbReference>
<name>A0A9W9ZWE6_9CNID</name>
<accession>A0A9W9ZWE6</accession>
<keyword evidence="1" id="KW-0677">Repeat</keyword>
<reference evidence="3" key="1">
    <citation type="submission" date="2023-01" db="EMBL/GenBank/DDBJ databases">
        <title>Genome assembly of the deep-sea coral Lophelia pertusa.</title>
        <authorList>
            <person name="Herrera S."/>
            <person name="Cordes E."/>
        </authorList>
    </citation>
    <scope>NUCLEOTIDE SEQUENCE</scope>
    <source>
        <strain evidence="3">USNM1676648</strain>
        <tissue evidence="3">Polyp</tissue>
    </source>
</reference>
<dbReference type="AlphaFoldDB" id="A0A9W9ZWE6"/>
<evidence type="ECO:0000313" key="3">
    <source>
        <dbReference type="EMBL" id="KAJ7388178.1"/>
    </source>
</evidence>
<gene>
    <name evidence="3" type="ORF">OS493_039377</name>
</gene>
<evidence type="ECO:0000256" key="1">
    <source>
        <dbReference type="ARBA" id="ARBA00022737"/>
    </source>
</evidence>
<sequence length="386" mass="44848">MKVQQMWCLNNTTAIVSVEISSFEADIAFFAKRHDPDTRQWLFDDFDTWFHDPGDSRAYVTPWRSRSRQKCARSSPGTAHERGWTLRRCLLLPSQRWHKKRSQPLSKCQPSQQRKLVIIDALDETEYESREDLLDLIMHRFSLLPEWLVFFITSRPEDTRENSDRDEQQVIDAVSQFVVLRGTPDQTLTFLHNLIPAWLTDKKKSSRKLSSIRRSQILSLQLVVFLSKRKKTRNPSRYFICSRKQCSCSLRMPSPSTLVYTKRFKRCPRDRFDSSCVRSLVGMDVYAFPDIDIRIGNMHCFATSSDKKTVAGAKDRSLLFFDASTCTAGTVGGPFEISGDTIDKIDQLEFSPDGKFVFFGRLDKWFSVERGCVEDFFSVLRQFSYL</sequence>
<dbReference type="OrthoDB" id="7464126at2759"/>
<comment type="caution">
    <text evidence="3">The sequence shown here is derived from an EMBL/GenBank/DDBJ whole genome shotgun (WGS) entry which is preliminary data.</text>
</comment>
<keyword evidence="4" id="KW-1185">Reference proteome</keyword>
<organism evidence="3 4">
    <name type="scientific">Desmophyllum pertusum</name>
    <dbReference type="NCBI Taxonomy" id="174260"/>
    <lineage>
        <taxon>Eukaryota</taxon>
        <taxon>Metazoa</taxon>
        <taxon>Cnidaria</taxon>
        <taxon>Anthozoa</taxon>
        <taxon>Hexacorallia</taxon>
        <taxon>Scleractinia</taxon>
        <taxon>Caryophylliina</taxon>
        <taxon>Caryophylliidae</taxon>
        <taxon>Desmophyllum</taxon>
    </lineage>
</organism>
<dbReference type="EMBL" id="MU825580">
    <property type="protein sequence ID" value="KAJ7388178.1"/>
    <property type="molecule type" value="Genomic_DNA"/>
</dbReference>
<dbReference type="InterPro" id="IPR056884">
    <property type="entry name" value="NPHP3-like_N"/>
</dbReference>